<sequence>MKVQQQKDPSSYSYEDVEFITSNACKKHLICCTGPIFLEQHREGEGGRWLQAESIQLACHLPTAWKE</sequence>
<dbReference type="Proteomes" id="UP000824782">
    <property type="component" value="Unassembled WGS sequence"/>
</dbReference>
<proteinExistence type="predicted"/>
<evidence type="ECO:0000313" key="1">
    <source>
        <dbReference type="EMBL" id="KAG8583694.1"/>
    </source>
</evidence>
<gene>
    <name evidence="1" type="ORF">GDO81_008506</name>
</gene>
<organism evidence="1 2">
    <name type="scientific">Engystomops pustulosus</name>
    <name type="common">Tungara frog</name>
    <name type="synonym">Physalaemus pustulosus</name>
    <dbReference type="NCBI Taxonomy" id="76066"/>
    <lineage>
        <taxon>Eukaryota</taxon>
        <taxon>Metazoa</taxon>
        <taxon>Chordata</taxon>
        <taxon>Craniata</taxon>
        <taxon>Vertebrata</taxon>
        <taxon>Euteleostomi</taxon>
        <taxon>Amphibia</taxon>
        <taxon>Batrachia</taxon>
        <taxon>Anura</taxon>
        <taxon>Neobatrachia</taxon>
        <taxon>Hyloidea</taxon>
        <taxon>Leptodactylidae</taxon>
        <taxon>Leiuperinae</taxon>
        <taxon>Engystomops</taxon>
    </lineage>
</organism>
<reference evidence="1" key="1">
    <citation type="thesis" date="2020" institute="ProQuest LLC" country="789 East Eisenhower Parkway, Ann Arbor, MI, USA">
        <title>Comparative Genomics and Chromosome Evolution.</title>
        <authorList>
            <person name="Mudd A.B."/>
        </authorList>
    </citation>
    <scope>NUCLEOTIDE SEQUENCE</scope>
    <source>
        <strain evidence="1">237g6f4</strain>
        <tissue evidence="1">Blood</tissue>
    </source>
</reference>
<name>A0AAV7CG25_ENGPU</name>
<dbReference type="AlphaFoldDB" id="A0AAV7CG25"/>
<dbReference type="EMBL" id="WNYA01000003">
    <property type="protein sequence ID" value="KAG8583694.1"/>
    <property type="molecule type" value="Genomic_DNA"/>
</dbReference>
<comment type="caution">
    <text evidence="1">The sequence shown here is derived from an EMBL/GenBank/DDBJ whole genome shotgun (WGS) entry which is preliminary data.</text>
</comment>
<accession>A0AAV7CG25</accession>
<protein>
    <submittedName>
        <fullName evidence="1">Uncharacterized protein</fullName>
    </submittedName>
</protein>
<evidence type="ECO:0000313" key="2">
    <source>
        <dbReference type="Proteomes" id="UP000824782"/>
    </source>
</evidence>
<keyword evidence="2" id="KW-1185">Reference proteome</keyword>